<feature type="transmembrane region" description="Helical" evidence="13">
    <location>
        <begin position="442"/>
        <end position="464"/>
    </location>
</feature>
<dbReference type="SUPFAM" id="SSF47384">
    <property type="entry name" value="Homodimeric domain of signal transducing histidine kinase"/>
    <property type="match status" value="1"/>
</dbReference>
<dbReference type="PANTHER" id="PTHR43711">
    <property type="entry name" value="TWO-COMPONENT HISTIDINE KINASE"/>
    <property type="match status" value="1"/>
</dbReference>
<evidence type="ECO:0000256" key="7">
    <source>
        <dbReference type="ARBA" id="ARBA00022692"/>
    </source>
</evidence>
<dbReference type="SMART" id="SM00388">
    <property type="entry name" value="HisKA"/>
    <property type="match status" value="1"/>
</dbReference>
<protein>
    <recommendedName>
        <fullName evidence="4">histidine kinase</fullName>
        <ecNumber evidence="4">2.7.13.3</ecNumber>
    </recommendedName>
</protein>
<keyword evidence="6" id="KW-0808">Transferase</keyword>
<evidence type="ECO:0000256" key="10">
    <source>
        <dbReference type="ARBA" id="ARBA00023012"/>
    </source>
</evidence>
<name>A0ABU8XWJ9_9PROT</name>
<comment type="catalytic activity">
    <reaction evidence="1">
        <text>ATP + protein L-histidine = ADP + protein N-phospho-L-histidine.</text>
        <dbReference type="EC" id="2.7.13.3"/>
    </reaction>
</comment>
<dbReference type="GO" id="GO:0016301">
    <property type="term" value="F:kinase activity"/>
    <property type="evidence" value="ECO:0007669"/>
    <property type="project" value="UniProtKB-KW"/>
</dbReference>
<comment type="similarity">
    <text evidence="3">Belongs to the sodium:solute symporter (SSF) (TC 2.A.21) family.</text>
</comment>
<organism evidence="15 16">
    <name type="scientific">Benzoatithermus flavus</name>
    <dbReference type="NCBI Taxonomy" id="3108223"/>
    <lineage>
        <taxon>Bacteria</taxon>
        <taxon>Pseudomonadati</taxon>
        <taxon>Pseudomonadota</taxon>
        <taxon>Alphaproteobacteria</taxon>
        <taxon>Geminicoccales</taxon>
        <taxon>Geminicoccaceae</taxon>
        <taxon>Benzoatithermus</taxon>
    </lineage>
</organism>
<evidence type="ECO:0000256" key="5">
    <source>
        <dbReference type="ARBA" id="ARBA00022553"/>
    </source>
</evidence>
<evidence type="ECO:0000313" key="15">
    <source>
        <dbReference type="EMBL" id="MEK0085583.1"/>
    </source>
</evidence>
<evidence type="ECO:0000256" key="3">
    <source>
        <dbReference type="ARBA" id="ARBA00006434"/>
    </source>
</evidence>
<keyword evidence="9 13" id="KW-1133">Transmembrane helix</keyword>
<dbReference type="InterPro" id="IPR050736">
    <property type="entry name" value="Sensor_HK_Regulatory"/>
</dbReference>
<evidence type="ECO:0000256" key="6">
    <source>
        <dbReference type="ARBA" id="ARBA00022679"/>
    </source>
</evidence>
<feature type="transmembrane region" description="Helical" evidence="13">
    <location>
        <begin position="408"/>
        <end position="435"/>
    </location>
</feature>
<dbReference type="InterPro" id="IPR004358">
    <property type="entry name" value="Sig_transdc_His_kin-like_C"/>
</dbReference>
<dbReference type="CDD" id="cd10322">
    <property type="entry name" value="SLC5sbd"/>
    <property type="match status" value="1"/>
</dbReference>
<dbReference type="CDD" id="cd00082">
    <property type="entry name" value="HisKA"/>
    <property type="match status" value="1"/>
</dbReference>
<dbReference type="Pfam" id="PF00512">
    <property type="entry name" value="HisKA"/>
    <property type="match status" value="1"/>
</dbReference>
<evidence type="ECO:0000256" key="12">
    <source>
        <dbReference type="SAM" id="Coils"/>
    </source>
</evidence>
<proteinExistence type="inferred from homology"/>
<evidence type="ECO:0000256" key="13">
    <source>
        <dbReference type="SAM" id="Phobius"/>
    </source>
</evidence>
<feature type="transmembrane region" description="Helical" evidence="13">
    <location>
        <begin position="331"/>
        <end position="358"/>
    </location>
</feature>
<keyword evidence="16" id="KW-1185">Reference proteome</keyword>
<dbReference type="InterPro" id="IPR005467">
    <property type="entry name" value="His_kinase_dom"/>
</dbReference>
<feature type="domain" description="Histidine kinase" evidence="14">
    <location>
        <begin position="679"/>
        <end position="900"/>
    </location>
</feature>
<dbReference type="PRINTS" id="PR00344">
    <property type="entry name" value="BCTRLSENSOR"/>
</dbReference>
<feature type="transmembrane region" description="Helical" evidence="13">
    <location>
        <begin position="379"/>
        <end position="402"/>
    </location>
</feature>
<sequence length="908" mass="98054">MLTAGAVLLASLLYLGLLFAIASWGDRRSDQGRSVIRSPYIYTLSLGVYCTAWTFYGSVGLASSQGLDFLPIYLGPTLAALLFGFLVRKIVRITKAYGITSIADFIAARYGKSALLAGLVTVVAILGAIPYIALQLKAVAASVTALVGSSGLPVAGAGGTDTALFVMLLLALFSVLFGTRHIDATEHHEGMVLAIAFESVVKLAAFLIVGAYVTWVMFDGFGDILARAVELPDGPPLTIGGGTAGYADWFLTTLLAGLAFLFLDRQFQVAVIENVDEAHLRTASWLLPSYLFAINLFVLPIALAGVVRGLAERDLYVLLLPIASGQEWLAVIAYLGGLSAATAMIIVATVALSTMISNDLVMPVLLRLHLLRLTRRRDLSGLILMIRRAGIVVLLLLGYLFFRLVGESFSLVSIGLIAFCGVAQVAPLIVAGIYWKQANLMGAMLGLLAGVLVWGYTLVLPAMAEAGVIDAGFVAHGPFGFRLLRPHALFGLEGLGPVSHAVVWSLGVNTLLVVLCGLLGWQGHLERLQAVLFVDVEQREGIGRLWRGEAKVAALRGLLIRFLGQHRADAVFAMDFRRRGEVLSPDETADAALVQLAERQLARAIGSASARVMIASVVHGEVIGPDDLIQILDETSQVIEHSQQLEQKSRELERATAELRDANERLRQLDQLKDDFLATVSHELRTPLTSIRSFSEILLDNPDLGQEERDHFLEIIVRESDRLTRLINDFLDLSKIESGRMEWHVCECGLREIVADAVAATHGLFVEKRIRLTQSLAEAPSQVRCDKDRMIQVMINLLSNASKFVPADGTGHVHIALGQKDGLYLVRVEDNGPGVPEPYREAIFEKFRQVSGSTLKGKPQGTGLGLAICRQIVEHFGGRIWVEDAALGGAAICFTLPAAAVAVERAAA</sequence>
<dbReference type="InterPro" id="IPR036890">
    <property type="entry name" value="HATPase_C_sf"/>
</dbReference>
<comment type="caution">
    <text evidence="15">The sequence shown here is derived from an EMBL/GenBank/DDBJ whole genome shotgun (WGS) entry which is preliminary data.</text>
</comment>
<feature type="transmembrane region" description="Helical" evidence="13">
    <location>
        <begin position="154"/>
        <end position="179"/>
    </location>
</feature>
<evidence type="ECO:0000256" key="4">
    <source>
        <dbReference type="ARBA" id="ARBA00012438"/>
    </source>
</evidence>
<feature type="transmembrane region" description="Helical" evidence="13">
    <location>
        <begin position="6"/>
        <end position="25"/>
    </location>
</feature>
<feature type="transmembrane region" description="Helical" evidence="13">
    <location>
        <begin position="37"/>
        <end position="57"/>
    </location>
</feature>
<comment type="subcellular location">
    <subcellularLocation>
        <location evidence="2">Membrane</location>
        <topology evidence="2">Multi-pass membrane protein</topology>
    </subcellularLocation>
</comment>
<keyword evidence="7 13" id="KW-0812">Transmembrane</keyword>
<dbReference type="PANTHER" id="PTHR43711:SF30">
    <property type="entry name" value="HISTIDINE KINASE"/>
    <property type="match status" value="1"/>
</dbReference>
<dbReference type="SMART" id="SM00387">
    <property type="entry name" value="HATPase_c"/>
    <property type="match status" value="1"/>
</dbReference>
<evidence type="ECO:0000256" key="1">
    <source>
        <dbReference type="ARBA" id="ARBA00000085"/>
    </source>
</evidence>
<keyword evidence="11 13" id="KW-0472">Membrane</keyword>
<keyword evidence="10" id="KW-0902">Two-component regulatory system</keyword>
<dbReference type="Gene3D" id="1.10.287.130">
    <property type="match status" value="1"/>
</dbReference>
<feature type="transmembrane region" description="Helical" evidence="13">
    <location>
        <begin position="69"/>
        <end position="87"/>
    </location>
</feature>
<dbReference type="InterPro" id="IPR003661">
    <property type="entry name" value="HisK_dim/P_dom"/>
</dbReference>
<dbReference type="PROSITE" id="PS50109">
    <property type="entry name" value="HIS_KIN"/>
    <property type="match status" value="1"/>
</dbReference>
<dbReference type="SUPFAM" id="SSF55874">
    <property type="entry name" value="ATPase domain of HSP90 chaperone/DNA topoisomerase II/histidine kinase"/>
    <property type="match status" value="1"/>
</dbReference>
<evidence type="ECO:0000259" key="14">
    <source>
        <dbReference type="PROSITE" id="PS50109"/>
    </source>
</evidence>
<evidence type="ECO:0000256" key="9">
    <source>
        <dbReference type="ARBA" id="ARBA00022989"/>
    </source>
</evidence>
<dbReference type="Gene3D" id="3.30.565.10">
    <property type="entry name" value="Histidine kinase-like ATPase, C-terminal domain"/>
    <property type="match status" value="1"/>
</dbReference>
<dbReference type="InterPro" id="IPR038377">
    <property type="entry name" value="Na/Glc_symporter_sf"/>
</dbReference>
<dbReference type="Pfam" id="PF02518">
    <property type="entry name" value="HATPase_c"/>
    <property type="match status" value="1"/>
</dbReference>
<dbReference type="Proteomes" id="UP001375743">
    <property type="component" value="Unassembled WGS sequence"/>
</dbReference>
<feature type="transmembrane region" description="Helical" evidence="13">
    <location>
        <begin position="114"/>
        <end position="134"/>
    </location>
</feature>
<evidence type="ECO:0000256" key="8">
    <source>
        <dbReference type="ARBA" id="ARBA00022777"/>
    </source>
</evidence>
<keyword evidence="5" id="KW-0597">Phosphoprotein</keyword>
<evidence type="ECO:0000256" key="11">
    <source>
        <dbReference type="ARBA" id="ARBA00023136"/>
    </source>
</evidence>
<dbReference type="InterPro" id="IPR003594">
    <property type="entry name" value="HATPase_dom"/>
</dbReference>
<feature type="transmembrane region" description="Helical" evidence="13">
    <location>
        <begin position="191"/>
        <end position="218"/>
    </location>
</feature>
<accession>A0ABU8XWJ9</accession>
<dbReference type="CDD" id="cd00075">
    <property type="entry name" value="HATPase"/>
    <property type="match status" value="1"/>
</dbReference>
<evidence type="ECO:0000313" key="16">
    <source>
        <dbReference type="Proteomes" id="UP001375743"/>
    </source>
</evidence>
<keyword evidence="8 15" id="KW-0418">Kinase</keyword>
<dbReference type="EMBL" id="JBBLZC010000030">
    <property type="protein sequence ID" value="MEK0085583.1"/>
    <property type="molecule type" value="Genomic_DNA"/>
</dbReference>
<feature type="transmembrane region" description="Helical" evidence="13">
    <location>
        <begin position="290"/>
        <end position="311"/>
    </location>
</feature>
<dbReference type="Gene3D" id="1.20.1730.10">
    <property type="entry name" value="Sodium/glucose cotransporter"/>
    <property type="match status" value="1"/>
</dbReference>
<dbReference type="EC" id="2.7.13.3" evidence="4"/>
<feature type="transmembrane region" description="Helical" evidence="13">
    <location>
        <begin position="238"/>
        <end position="263"/>
    </location>
</feature>
<dbReference type="RefSeq" id="WP_418161433.1">
    <property type="nucleotide sequence ID" value="NZ_JBBLZC010000030.1"/>
</dbReference>
<keyword evidence="12" id="KW-0175">Coiled coil</keyword>
<dbReference type="InterPro" id="IPR036097">
    <property type="entry name" value="HisK_dim/P_sf"/>
</dbReference>
<dbReference type="InterPro" id="IPR001734">
    <property type="entry name" value="Na/solute_symporter"/>
</dbReference>
<evidence type="ECO:0000256" key="2">
    <source>
        <dbReference type="ARBA" id="ARBA00004141"/>
    </source>
</evidence>
<feature type="coiled-coil region" evidence="12">
    <location>
        <begin position="638"/>
        <end position="679"/>
    </location>
</feature>
<gene>
    <name evidence="15" type="ORF">U1T56_20715</name>
</gene>
<reference evidence="15 16" key="1">
    <citation type="submission" date="2024-01" db="EMBL/GenBank/DDBJ databases">
        <title>Multi-omics insights into the function and evolution of sodium benzoate biodegradation pathways in Benzoatithermus flavus gen. nov., sp. nov. from hot spring.</title>
        <authorList>
            <person name="Hu C.-J."/>
            <person name="Li W.-J."/>
        </authorList>
    </citation>
    <scope>NUCLEOTIDE SEQUENCE [LARGE SCALE GENOMIC DNA]</scope>
    <source>
        <strain evidence="15 16">SYSU G07066</strain>
    </source>
</reference>
<dbReference type="PROSITE" id="PS50283">
    <property type="entry name" value="NA_SOLUT_SYMP_3"/>
    <property type="match status" value="1"/>
</dbReference>